<reference evidence="8" key="1">
    <citation type="submission" date="2022-12" db="EMBL/GenBank/DDBJ databases">
        <title>Reference genome sequencing for broad-spectrum identification of bacterial and archaeal isolates by mass spectrometry.</title>
        <authorList>
            <person name="Sekiguchi Y."/>
            <person name="Tourlousse D.M."/>
        </authorList>
    </citation>
    <scope>NUCLEOTIDE SEQUENCE</scope>
    <source>
        <strain evidence="8">301</strain>
    </source>
</reference>
<keyword evidence="4" id="KW-0410">Iron transport</keyword>
<dbReference type="GO" id="GO:0030288">
    <property type="term" value="C:outer membrane-bounded periplasmic space"/>
    <property type="evidence" value="ECO:0007669"/>
    <property type="project" value="TreeGrafter"/>
</dbReference>
<dbReference type="EMBL" id="BSDO01000001">
    <property type="protein sequence ID" value="GLI21055.1"/>
    <property type="molecule type" value="Genomic_DNA"/>
</dbReference>
<protein>
    <submittedName>
        <fullName evidence="8">Protein translocase component YidC</fullName>
    </submittedName>
</protein>
<dbReference type="Gene3D" id="3.40.50.1980">
    <property type="entry name" value="Nitrogenase molybdenum iron protein domain"/>
    <property type="match status" value="2"/>
</dbReference>
<dbReference type="GO" id="GO:1901678">
    <property type="term" value="P:iron coordination entity transport"/>
    <property type="evidence" value="ECO:0007669"/>
    <property type="project" value="UniProtKB-ARBA"/>
</dbReference>
<comment type="similarity">
    <text evidence="2">Belongs to the bacterial solute-binding protein 8 family.</text>
</comment>
<keyword evidence="5 6" id="KW-0732">Signal</keyword>
<evidence type="ECO:0000256" key="5">
    <source>
        <dbReference type="ARBA" id="ARBA00022729"/>
    </source>
</evidence>
<comment type="subcellular location">
    <subcellularLocation>
        <location evidence="1">Cell envelope</location>
    </subcellularLocation>
</comment>
<keyword evidence="4" id="KW-0406">Ion transport</keyword>
<evidence type="ECO:0000256" key="6">
    <source>
        <dbReference type="SAM" id="SignalP"/>
    </source>
</evidence>
<dbReference type="Proteomes" id="UP001144397">
    <property type="component" value="Unassembled WGS sequence"/>
</dbReference>
<dbReference type="InterPro" id="IPR002491">
    <property type="entry name" value="ABC_transptr_periplasmic_BD"/>
</dbReference>
<evidence type="ECO:0000256" key="1">
    <source>
        <dbReference type="ARBA" id="ARBA00004196"/>
    </source>
</evidence>
<evidence type="ECO:0000256" key="3">
    <source>
        <dbReference type="ARBA" id="ARBA00022448"/>
    </source>
</evidence>
<comment type="caution">
    <text evidence="8">The sequence shown here is derived from an EMBL/GenBank/DDBJ whole genome shotgun (WGS) entry which is preliminary data.</text>
</comment>
<evidence type="ECO:0000313" key="8">
    <source>
        <dbReference type="EMBL" id="GLI21055.1"/>
    </source>
</evidence>
<evidence type="ECO:0000313" key="9">
    <source>
        <dbReference type="Proteomes" id="UP001144397"/>
    </source>
</evidence>
<dbReference type="PROSITE" id="PS50983">
    <property type="entry name" value="FE_B12_PBP"/>
    <property type="match status" value="1"/>
</dbReference>
<dbReference type="SUPFAM" id="SSF53807">
    <property type="entry name" value="Helical backbone' metal receptor"/>
    <property type="match status" value="1"/>
</dbReference>
<dbReference type="InterPro" id="IPR051313">
    <property type="entry name" value="Bact_iron-sidero_bind"/>
</dbReference>
<feature type="chain" id="PRO_5040825337" evidence="6">
    <location>
        <begin position="27"/>
        <end position="321"/>
    </location>
</feature>
<feature type="domain" description="Fe/B12 periplasmic-binding" evidence="7">
    <location>
        <begin position="48"/>
        <end position="317"/>
    </location>
</feature>
<feature type="signal peptide" evidence="6">
    <location>
        <begin position="1"/>
        <end position="26"/>
    </location>
</feature>
<organism evidence="8 9">
    <name type="scientific">Xanthobacter flavus</name>
    <dbReference type="NCBI Taxonomy" id="281"/>
    <lineage>
        <taxon>Bacteria</taxon>
        <taxon>Pseudomonadati</taxon>
        <taxon>Pseudomonadota</taxon>
        <taxon>Alphaproteobacteria</taxon>
        <taxon>Hyphomicrobiales</taxon>
        <taxon>Xanthobacteraceae</taxon>
        <taxon>Xanthobacter</taxon>
    </lineage>
</organism>
<accession>A0A9W6CIK4</accession>
<dbReference type="AlphaFoldDB" id="A0A9W6CIK4"/>
<evidence type="ECO:0000259" key="7">
    <source>
        <dbReference type="PROSITE" id="PS50983"/>
    </source>
</evidence>
<keyword evidence="3" id="KW-0813">Transport</keyword>
<dbReference type="PANTHER" id="PTHR30532">
    <property type="entry name" value="IRON III DICITRATE-BINDING PERIPLASMIC PROTEIN"/>
    <property type="match status" value="1"/>
</dbReference>
<sequence>MQPMIALFRLAALALAFALQLAPAHAQTRSFTDDLGRTVEVPARPQRIVSLHDLDITLPLIELGVMPVASHGRVRPDGTRFLRAGKLLTGVDFDTAPIAFIGANAIDIEAVAAAKPDLIITSPTRDTPVSQLERIAPTVSIEHLKGGPDAIYGKLAALTGTEGRLAILKARYQAQIAQLRGLVDTASITVVSFQANQGKITVFHTDRALGRVLRDVGFRFPKIVEGIPEGGRMDVSAERLPDLEADLAFGTFRSDLGHGPAVEMADMEKVMPGWCRLMKACREGRYVLLPRDETISNTFAALNLVAAVVEAEVIRLRIARR</sequence>
<dbReference type="Pfam" id="PF01497">
    <property type="entry name" value="Peripla_BP_2"/>
    <property type="match status" value="1"/>
</dbReference>
<keyword evidence="4" id="KW-0408">Iron</keyword>
<evidence type="ECO:0000256" key="4">
    <source>
        <dbReference type="ARBA" id="ARBA00022496"/>
    </source>
</evidence>
<name>A0A9W6CIK4_XANFL</name>
<proteinExistence type="inferred from homology"/>
<gene>
    <name evidence="8" type="ORF">XFLAVUS301_07290</name>
</gene>
<dbReference type="PANTHER" id="PTHR30532:SF1">
    <property type="entry name" value="IRON(3+)-HYDROXAMATE-BINDING PROTEIN FHUD"/>
    <property type="match status" value="1"/>
</dbReference>
<evidence type="ECO:0000256" key="2">
    <source>
        <dbReference type="ARBA" id="ARBA00008814"/>
    </source>
</evidence>